<feature type="domain" description="DUF7573" evidence="2">
    <location>
        <begin position="58"/>
        <end position="92"/>
    </location>
</feature>
<evidence type="ECO:0000313" key="4">
    <source>
        <dbReference type="Proteomes" id="UP000510869"/>
    </source>
</evidence>
<dbReference type="Proteomes" id="UP000510869">
    <property type="component" value="Chromosome"/>
</dbReference>
<sequence>MTDDATLSDFDTSAGDADSTTTESPRADAAPSETDDGTVDTGASADGPGEKRSETVFSTYAWGTYTCSQCGDETDSVWRSDGELVCPECKEW</sequence>
<evidence type="ECO:0000259" key="2">
    <source>
        <dbReference type="Pfam" id="PF24458"/>
    </source>
</evidence>
<dbReference type="EMBL" id="CP059154">
    <property type="protein sequence ID" value="QLK24340.1"/>
    <property type="molecule type" value="Genomic_DNA"/>
</dbReference>
<evidence type="ECO:0000313" key="3">
    <source>
        <dbReference type="EMBL" id="QLK24340.1"/>
    </source>
</evidence>
<proteinExistence type="predicted"/>
<evidence type="ECO:0000256" key="1">
    <source>
        <dbReference type="SAM" id="MobiDB-lite"/>
    </source>
</evidence>
<organism evidence="3 4">
    <name type="scientific">Natrinema zhouii</name>
    <dbReference type="NCBI Taxonomy" id="1710539"/>
    <lineage>
        <taxon>Archaea</taxon>
        <taxon>Methanobacteriati</taxon>
        <taxon>Methanobacteriota</taxon>
        <taxon>Stenosarchaea group</taxon>
        <taxon>Halobacteria</taxon>
        <taxon>Halobacteriales</taxon>
        <taxon>Natrialbaceae</taxon>
        <taxon>Natrinema</taxon>
    </lineage>
</organism>
<reference evidence="3 4" key="1">
    <citation type="submission" date="2020-07" db="EMBL/GenBank/DDBJ databases">
        <title>Natrinema (YPL30) sp. nov. and Haloterrigena xxxxxx (YPL8) sp. nov., isolated from a salt mine.</title>
        <authorList>
            <person name="Cui H."/>
        </authorList>
    </citation>
    <scope>NUCLEOTIDE SEQUENCE [LARGE SCALE GENOMIC DNA]</scope>
    <source>
        <strain evidence="3 4">YPL13</strain>
    </source>
</reference>
<dbReference type="AlphaFoldDB" id="A0A7D6GIJ1"/>
<protein>
    <recommendedName>
        <fullName evidence="2">DUF7573 domain-containing protein</fullName>
    </recommendedName>
</protein>
<dbReference type="Pfam" id="PF24458">
    <property type="entry name" value="DUF7573"/>
    <property type="match status" value="1"/>
</dbReference>
<dbReference type="GeneID" id="56143410"/>
<dbReference type="OrthoDB" id="157634at2157"/>
<gene>
    <name evidence="3" type="ORF">HYG81_09355</name>
</gene>
<dbReference type="RefSeq" id="WP_180839429.1">
    <property type="nucleotide sequence ID" value="NZ_CP059154.1"/>
</dbReference>
<name>A0A7D6GIJ1_9EURY</name>
<accession>A0A7D6GIJ1</accession>
<feature type="region of interest" description="Disordered" evidence="1">
    <location>
        <begin position="1"/>
        <end position="52"/>
    </location>
</feature>
<dbReference type="InterPro" id="IPR055995">
    <property type="entry name" value="DUF7573"/>
</dbReference>
<feature type="compositionally biased region" description="Low complexity" evidence="1">
    <location>
        <begin position="8"/>
        <end position="24"/>
    </location>
</feature>
<dbReference type="KEGG" id="nay:HYG81_09355"/>
<keyword evidence="4" id="KW-1185">Reference proteome</keyword>